<evidence type="ECO:0008006" key="3">
    <source>
        <dbReference type="Google" id="ProtNLM"/>
    </source>
</evidence>
<gene>
    <name evidence="1" type="ORF">DILT_LOCUS17110</name>
</gene>
<reference evidence="1 2" key="1">
    <citation type="submission" date="2018-11" db="EMBL/GenBank/DDBJ databases">
        <authorList>
            <consortium name="Pathogen Informatics"/>
        </authorList>
    </citation>
    <scope>NUCLEOTIDE SEQUENCE [LARGE SCALE GENOMIC DNA]</scope>
</reference>
<evidence type="ECO:0000313" key="1">
    <source>
        <dbReference type="EMBL" id="VDN36714.1"/>
    </source>
</evidence>
<dbReference type="PANTHER" id="PTHR47020:SF1">
    <property type="entry name" value="HILLARIN"/>
    <property type="match status" value="1"/>
</dbReference>
<organism evidence="1 2">
    <name type="scientific">Dibothriocephalus latus</name>
    <name type="common">Fish tapeworm</name>
    <name type="synonym">Diphyllobothrium latum</name>
    <dbReference type="NCBI Taxonomy" id="60516"/>
    <lineage>
        <taxon>Eukaryota</taxon>
        <taxon>Metazoa</taxon>
        <taxon>Spiralia</taxon>
        <taxon>Lophotrochozoa</taxon>
        <taxon>Platyhelminthes</taxon>
        <taxon>Cestoda</taxon>
        <taxon>Eucestoda</taxon>
        <taxon>Diphyllobothriidea</taxon>
        <taxon>Diphyllobothriidae</taxon>
        <taxon>Dibothriocephalus</taxon>
    </lineage>
</organism>
<dbReference type="Proteomes" id="UP000281553">
    <property type="component" value="Unassembled WGS sequence"/>
</dbReference>
<dbReference type="OrthoDB" id="6129702at2759"/>
<dbReference type="EMBL" id="UYRU01089407">
    <property type="protein sequence ID" value="VDN36714.1"/>
    <property type="molecule type" value="Genomic_DNA"/>
</dbReference>
<dbReference type="PANTHER" id="PTHR47020">
    <property type="entry name" value="HILLARIN"/>
    <property type="match status" value="1"/>
</dbReference>
<dbReference type="AlphaFoldDB" id="A0A3P7N2Z9"/>
<evidence type="ECO:0000313" key="2">
    <source>
        <dbReference type="Proteomes" id="UP000281553"/>
    </source>
</evidence>
<sequence>MRFTGSNLQHCWNAIRIDGTWPLVDCQWGARSDAATGADKGKVTYELETFWFLTDPGQFINSQFPHDADWQLLHNPITLEVSTWPSLCSS</sequence>
<proteinExistence type="predicted"/>
<accession>A0A3P7N2Z9</accession>
<protein>
    <recommendedName>
        <fullName evidence="3">Transglutaminase-like domain-containing protein</fullName>
    </recommendedName>
</protein>
<keyword evidence="2" id="KW-1185">Reference proteome</keyword>
<name>A0A3P7N2Z9_DIBLA</name>
<dbReference type="InterPro" id="IPR053041">
    <property type="entry name" value="Transglut-like_Superfamily_Mod"/>
</dbReference>